<dbReference type="AlphaFoldDB" id="A0A3D9V7U7"/>
<dbReference type="InterPro" id="IPR016117">
    <property type="entry name" value="ArgJ-like_dom_sf"/>
</dbReference>
<keyword evidence="2" id="KW-0645">Protease</keyword>
<dbReference type="EMBL" id="QTUC01000001">
    <property type="protein sequence ID" value="REF37366.1"/>
    <property type="molecule type" value="Genomic_DNA"/>
</dbReference>
<name>A0A3D9V7U7_THECX</name>
<keyword evidence="2" id="KW-0031">Aminopeptidase</keyword>
<evidence type="ECO:0000313" key="3">
    <source>
        <dbReference type="Proteomes" id="UP000256485"/>
    </source>
</evidence>
<reference evidence="2 3" key="1">
    <citation type="submission" date="2018-08" db="EMBL/GenBank/DDBJ databases">
        <title>Sequencing the genomes of 1000 actinobacteria strains.</title>
        <authorList>
            <person name="Klenk H.-P."/>
        </authorList>
    </citation>
    <scope>NUCLEOTIDE SEQUENCE [LARGE SCALE GENOMIC DNA]</scope>
    <source>
        <strain evidence="2 3">DSM 22891</strain>
    </source>
</reference>
<comment type="caution">
    <text evidence="2">The sequence shown here is derived from an EMBL/GenBank/DDBJ whole genome shotgun (WGS) entry which is preliminary data.</text>
</comment>
<dbReference type="GO" id="GO:0004177">
    <property type="term" value="F:aminopeptidase activity"/>
    <property type="evidence" value="ECO:0007669"/>
    <property type="project" value="UniProtKB-KW"/>
</dbReference>
<dbReference type="CDD" id="cd02252">
    <property type="entry name" value="nylC_like"/>
    <property type="match status" value="1"/>
</dbReference>
<protein>
    <submittedName>
        <fullName evidence="2">L-aminopeptidase/D-esterase-like protein</fullName>
    </submittedName>
</protein>
<proteinExistence type="inferred from homology"/>
<accession>A0A3D9V7U7</accession>
<sequence length="381" mass="37645">MALPGRPGPTRTRLDSCAVATNPYGAITDISGILVGQAERVGAGWLTGVTVVVPPRGTIGAVDVRGGGPGTRETDALAPGTLLDDVHAVTLAGGSAYGLAAAGGVQRWCEEEGRGFQPAPGVIVPIVPAAVVYDLGRGGDARLRPDAELGYEAARAATAGAVRTGCVGAGTGAAFSLPGLKGGVGTASIRLGGGVVVAALVVANAYGSPCAPGGGALLGAHLVTEEALRPRPPVEAPPSPGEPGRPEAGAGFHTTLAVVATNARLNHAQLTRMASTGHDGLARAVRPVHTLLDGDTVFALATGELEVAAAAPDGWTGPAELGGTVAVQAAAADAVCLAVIDAVLAATSVRTPAVDLPAYLERFPSARPPGYPEPDGFPSKP</sequence>
<keyword evidence="3" id="KW-1185">Reference proteome</keyword>
<gene>
    <name evidence="2" type="ORF">DFJ64_2810</name>
</gene>
<dbReference type="Proteomes" id="UP000256485">
    <property type="component" value="Unassembled WGS sequence"/>
</dbReference>
<evidence type="ECO:0000313" key="2">
    <source>
        <dbReference type="EMBL" id="REF37366.1"/>
    </source>
</evidence>
<comment type="similarity">
    <text evidence="1">Belongs to the peptidase S58 family.</text>
</comment>
<dbReference type="Gene3D" id="3.60.70.12">
    <property type="entry name" value="L-amino peptidase D-ALA esterase/amidase"/>
    <property type="match status" value="1"/>
</dbReference>
<dbReference type="Pfam" id="PF03576">
    <property type="entry name" value="Peptidase_S58"/>
    <property type="match status" value="1"/>
</dbReference>
<dbReference type="PANTHER" id="PTHR36512">
    <property type="entry name" value="D-AMINOPEPTIDASE"/>
    <property type="match status" value="1"/>
</dbReference>
<evidence type="ECO:0000256" key="1">
    <source>
        <dbReference type="ARBA" id="ARBA00007068"/>
    </source>
</evidence>
<organism evidence="2 3">
    <name type="scientific">Thermasporomyces composti</name>
    <dbReference type="NCBI Taxonomy" id="696763"/>
    <lineage>
        <taxon>Bacteria</taxon>
        <taxon>Bacillati</taxon>
        <taxon>Actinomycetota</taxon>
        <taxon>Actinomycetes</taxon>
        <taxon>Propionibacteriales</taxon>
        <taxon>Nocardioidaceae</taxon>
        <taxon>Thermasporomyces</taxon>
    </lineage>
</organism>
<keyword evidence="2" id="KW-0378">Hydrolase</keyword>
<dbReference type="SUPFAM" id="SSF56266">
    <property type="entry name" value="DmpA/ArgJ-like"/>
    <property type="match status" value="1"/>
</dbReference>
<dbReference type="InterPro" id="IPR005321">
    <property type="entry name" value="Peptidase_S58_DmpA"/>
</dbReference>
<dbReference type="PANTHER" id="PTHR36512:SF3">
    <property type="entry name" value="BLR5678 PROTEIN"/>
    <property type="match status" value="1"/>
</dbReference>